<dbReference type="EMBL" id="CM000762">
    <property type="protein sequence ID" value="KXG32000.1"/>
    <property type="molecule type" value="Genomic_DNA"/>
</dbReference>
<dbReference type="EMBL" id="CM000762">
    <property type="protein sequence ID" value="KXG31999.1"/>
    <property type="molecule type" value="Genomic_DNA"/>
</dbReference>
<dbReference type="Gramene" id="KXG32001">
    <property type="protein sequence ID" value="KXG32001"/>
    <property type="gene ID" value="SORBI_3003G088700"/>
</dbReference>
<feature type="region of interest" description="Disordered" evidence="1">
    <location>
        <begin position="1"/>
        <end position="76"/>
    </location>
</feature>
<evidence type="ECO:0000313" key="3">
    <source>
        <dbReference type="Proteomes" id="UP000000768"/>
    </source>
</evidence>
<evidence type="ECO:0000313" key="2">
    <source>
        <dbReference type="EMBL" id="KXG32001.1"/>
    </source>
</evidence>
<dbReference type="EMBL" id="CM000762">
    <property type="protein sequence ID" value="KXG32001.1"/>
    <property type="molecule type" value="Genomic_DNA"/>
</dbReference>
<reference evidence="3" key="3">
    <citation type="journal article" date="2018" name="Plant J.">
        <title>The Sorghum bicolor reference genome: improved assembly, gene annotations, a transcriptome atlas, and signatures of genome organization.</title>
        <authorList>
            <person name="McCormick R.F."/>
            <person name="Truong S.K."/>
            <person name="Sreedasyam A."/>
            <person name="Jenkins J."/>
            <person name="Shu S."/>
            <person name="Sims D."/>
            <person name="Kennedy M."/>
            <person name="Amirebrahimi M."/>
            <person name="Weers B.D."/>
            <person name="McKinley B."/>
            <person name="Mattison A."/>
            <person name="Morishige D.T."/>
            <person name="Grimwood J."/>
            <person name="Schmutz J."/>
            <person name="Mullet J.E."/>
        </authorList>
    </citation>
    <scope>NUCLEOTIDE SEQUENCE [LARGE SCALE GENOMIC DNA]</scope>
    <source>
        <strain evidence="3">cv. BTx623</strain>
    </source>
</reference>
<keyword evidence="3" id="KW-1185">Reference proteome</keyword>
<proteinExistence type="predicted"/>
<sequence>MARASGSRRRSRRMRRGGKMPGDGDAVMKPHGQGVVKHAGRGIRRRGGDGGLRQVINTGSADSEVEHPSSTDSASEGWIYVPPSSPSHLVLLDSHHSYYTAVIVLLPPLRHGRRCAAASLL</sequence>
<dbReference type="Gramene" id="KXG32000">
    <property type="protein sequence ID" value="KXG32000"/>
    <property type="gene ID" value="SORBI_3003G088700"/>
</dbReference>
<reference evidence="2 3" key="1">
    <citation type="journal article" date="2009" name="Nature">
        <title>The Sorghum bicolor genome and the diversification of grasses.</title>
        <authorList>
            <person name="Paterson A.H."/>
            <person name="Bowers J.E."/>
            <person name="Bruggmann R."/>
            <person name="Dubchak I."/>
            <person name="Grimwood J."/>
            <person name="Gundlach H."/>
            <person name="Haberer G."/>
            <person name="Hellsten U."/>
            <person name="Mitros T."/>
            <person name="Poliakov A."/>
            <person name="Schmutz J."/>
            <person name="Spannagl M."/>
            <person name="Tang H."/>
            <person name="Wang X."/>
            <person name="Wicker T."/>
            <person name="Bharti A.K."/>
            <person name="Chapman J."/>
            <person name="Feltus F.A."/>
            <person name="Gowik U."/>
            <person name="Grigoriev I.V."/>
            <person name="Lyons E."/>
            <person name="Maher C.A."/>
            <person name="Martis M."/>
            <person name="Narechania A."/>
            <person name="Otillar R.P."/>
            <person name="Penning B.W."/>
            <person name="Salamov A.A."/>
            <person name="Wang Y."/>
            <person name="Zhang L."/>
            <person name="Carpita N.C."/>
            <person name="Freeling M."/>
            <person name="Gingle A.R."/>
            <person name="Hash C.T."/>
            <person name="Keller B."/>
            <person name="Klein P."/>
            <person name="Kresovich S."/>
            <person name="McCann M.C."/>
            <person name="Ming R."/>
            <person name="Peterson D.G."/>
            <person name="Mehboob-ur-Rahman"/>
            <person name="Ware D."/>
            <person name="Westhoff P."/>
            <person name="Mayer K.F."/>
            <person name="Messing J."/>
            <person name="Rokhsar D.S."/>
        </authorList>
    </citation>
    <scope>NUCLEOTIDE SEQUENCE [LARGE SCALE GENOMIC DNA]</scope>
    <source>
        <strain evidence="3">cv. BTx623</strain>
    </source>
</reference>
<feature type="compositionally biased region" description="Basic residues" evidence="1">
    <location>
        <begin position="1"/>
        <end position="18"/>
    </location>
</feature>
<gene>
    <name evidence="2" type="ORF">SORBI_3003G088700</name>
</gene>
<organism evidence="2 3">
    <name type="scientific">Sorghum bicolor</name>
    <name type="common">Sorghum</name>
    <name type="synonym">Sorghum vulgare</name>
    <dbReference type="NCBI Taxonomy" id="4558"/>
    <lineage>
        <taxon>Eukaryota</taxon>
        <taxon>Viridiplantae</taxon>
        <taxon>Streptophyta</taxon>
        <taxon>Embryophyta</taxon>
        <taxon>Tracheophyta</taxon>
        <taxon>Spermatophyta</taxon>
        <taxon>Magnoliopsida</taxon>
        <taxon>Liliopsida</taxon>
        <taxon>Poales</taxon>
        <taxon>Poaceae</taxon>
        <taxon>PACMAD clade</taxon>
        <taxon>Panicoideae</taxon>
        <taxon>Andropogonodae</taxon>
        <taxon>Andropogoneae</taxon>
        <taxon>Sorghinae</taxon>
        <taxon>Sorghum</taxon>
    </lineage>
</organism>
<accession>A0A1B6Q252</accession>
<dbReference type="Gramene" id="KXG31999">
    <property type="protein sequence ID" value="KXG31999"/>
    <property type="gene ID" value="SORBI_3003G088700"/>
</dbReference>
<protein>
    <submittedName>
        <fullName evidence="2">Uncharacterized protein</fullName>
    </submittedName>
</protein>
<dbReference type="AlphaFoldDB" id="A0A1B6Q252"/>
<dbReference type="InParanoid" id="A0A1B6Q252"/>
<dbReference type="Proteomes" id="UP000000768">
    <property type="component" value="Chromosome 3"/>
</dbReference>
<name>A0A1B6Q252_SORBI</name>
<evidence type="ECO:0000256" key="1">
    <source>
        <dbReference type="SAM" id="MobiDB-lite"/>
    </source>
</evidence>
<reference evidence="2" key="2">
    <citation type="submission" date="2017-02" db="EMBL/GenBank/DDBJ databases">
        <title>WGS assembly of Sorghum bicolor.</title>
        <authorList>
            <person name="Paterson A."/>
            <person name="Mullet J."/>
            <person name="Bowers J."/>
            <person name="Bruggmann R."/>
            <person name="Dubchak I."/>
            <person name="Grimwood J."/>
            <person name="Gundlach H."/>
            <person name="Haberer G."/>
            <person name="Hellsten U."/>
            <person name="Mitros T."/>
            <person name="Poliakov A."/>
            <person name="Schmutz J."/>
            <person name="Spannagl M."/>
            <person name="Tang H."/>
            <person name="Wang X."/>
            <person name="Wicker T."/>
            <person name="Bharti A."/>
            <person name="Chapman J."/>
            <person name="Feltus F."/>
            <person name="Gowik U."/>
            <person name="Grigoriev I."/>
            <person name="Lyons E."/>
            <person name="Maher C."/>
            <person name="Martis M."/>
            <person name="Narechania A."/>
            <person name="Otillar R."/>
            <person name="Penning B."/>
            <person name="Salamov A."/>
            <person name="Wang Y."/>
            <person name="Zhang L."/>
            <person name="Carpita N."/>
            <person name="Freeling M."/>
            <person name="Gingle A."/>
            <person name="Hash C."/>
            <person name="Keller B."/>
            <person name="Klein P."/>
            <person name="Kresovich S."/>
            <person name="Mccann M."/>
            <person name="Ming R."/>
            <person name="Peterson D."/>
            <person name="Rahman M."/>
            <person name="Ware D."/>
            <person name="Westhoff P."/>
            <person name="Mayer K."/>
            <person name="Messing J."/>
            <person name="Sims D."/>
            <person name="Jenkins J."/>
            <person name="Shu S."/>
            <person name="Rokhsar D."/>
        </authorList>
    </citation>
    <scope>NUCLEOTIDE SEQUENCE</scope>
</reference>